<evidence type="ECO:0000313" key="3">
    <source>
        <dbReference type="EMBL" id="KLU82681.1"/>
    </source>
</evidence>
<accession>A0A0C4DPI3</accession>
<dbReference type="OMA" id="FGVKIEC"/>
<feature type="region of interest" description="Disordered" evidence="2">
    <location>
        <begin position="336"/>
        <end position="455"/>
    </location>
</feature>
<dbReference type="PANTHER" id="PTHR31654">
    <property type="entry name" value="SECRETED BETA-GLUCOSIDASE ADG3-RELATED"/>
    <property type="match status" value="1"/>
</dbReference>
<reference evidence="3" key="3">
    <citation type="submission" date="2011-03" db="EMBL/GenBank/DDBJ databases">
        <title>Annotation of Magnaporthe poae ATCC 64411.</title>
        <authorList>
            <person name="Ma L.-J."/>
            <person name="Dead R."/>
            <person name="Young S.K."/>
            <person name="Zeng Q."/>
            <person name="Gargeya S."/>
            <person name="Fitzgerald M."/>
            <person name="Haas B."/>
            <person name="Abouelleil A."/>
            <person name="Alvarado L."/>
            <person name="Arachchi H.M."/>
            <person name="Berlin A."/>
            <person name="Brown A."/>
            <person name="Chapman S.B."/>
            <person name="Chen Z."/>
            <person name="Dunbar C."/>
            <person name="Freedman E."/>
            <person name="Gearin G."/>
            <person name="Gellesch M."/>
            <person name="Goldberg J."/>
            <person name="Griggs A."/>
            <person name="Gujja S."/>
            <person name="Heiman D."/>
            <person name="Howarth C."/>
            <person name="Larson L."/>
            <person name="Lui A."/>
            <person name="MacDonald P.J.P."/>
            <person name="Mehta T."/>
            <person name="Montmayeur A."/>
            <person name="Murphy C."/>
            <person name="Neiman D."/>
            <person name="Pearson M."/>
            <person name="Priest M."/>
            <person name="Roberts A."/>
            <person name="Saif S."/>
            <person name="Shea T."/>
            <person name="Shenoy N."/>
            <person name="Sisk P."/>
            <person name="Stolte C."/>
            <person name="Sykes S."/>
            <person name="Yandava C."/>
            <person name="Wortman J."/>
            <person name="Nusbaum C."/>
            <person name="Birren B."/>
        </authorList>
    </citation>
    <scope>NUCLEOTIDE SEQUENCE</scope>
    <source>
        <strain evidence="3">ATCC 64411</strain>
    </source>
</reference>
<comment type="similarity">
    <text evidence="1">Belongs to the SUN family.</text>
</comment>
<dbReference type="eggNOG" id="ENOG502QWHV">
    <property type="taxonomic scope" value="Eukaryota"/>
</dbReference>
<organism evidence="4 5">
    <name type="scientific">Magnaporthiopsis poae (strain ATCC 64411 / 73-15)</name>
    <name type="common">Kentucky bluegrass fungus</name>
    <name type="synonym">Magnaporthe poae</name>
    <dbReference type="NCBI Taxonomy" id="644358"/>
    <lineage>
        <taxon>Eukaryota</taxon>
        <taxon>Fungi</taxon>
        <taxon>Dikarya</taxon>
        <taxon>Ascomycota</taxon>
        <taxon>Pezizomycotina</taxon>
        <taxon>Sordariomycetes</taxon>
        <taxon>Sordariomycetidae</taxon>
        <taxon>Magnaporthales</taxon>
        <taxon>Magnaporthaceae</taxon>
        <taxon>Magnaporthiopsis</taxon>
    </lineage>
</organism>
<dbReference type="OrthoDB" id="5554151at2759"/>
<gene>
    <name evidence="3" type="ORF">MAPG_01750</name>
</gene>
<dbReference type="EnsemblFungi" id="MAPG_01750T0">
    <property type="protein sequence ID" value="MAPG_01750T0"/>
    <property type="gene ID" value="MAPG_01750"/>
</dbReference>
<evidence type="ECO:0000313" key="5">
    <source>
        <dbReference type="Proteomes" id="UP000011715"/>
    </source>
</evidence>
<feature type="compositionally biased region" description="Basic and acidic residues" evidence="2">
    <location>
        <begin position="446"/>
        <end position="455"/>
    </location>
</feature>
<name>A0A0C4DPI3_MAGP6</name>
<evidence type="ECO:0008006" key="6">
    <source>
        <dbReference type="Google" id="ProtNLM"/>
    </source>
</evidence>
<dbReference type="InterPro" id="IPR053088">
    <property type="entry name" value="Beta-glucosidase/SUN-like"/>
</dbReference>
<dbReference type="InterPro" id="IPR005556">
    <property type="entry name" value="SUN"/>
</dbReference>
<keyword evidence="5" id="KW-1185">Reference proteome</keyword>
<dbReference type="STRING" id="644358.A0A0C4DPI3"/>
<feature type="compositionally biased region" description="Low complexity" evidence="2">
    <location>
        <begin position="414"/>
        <end position="445"/>
    </location>
</feature>
<feature type="compositionally biased region" description="Low complexity" evidence="2">
    <location>
        <begin position="348"/>
        <end position="398"/>
    </location>
</feature>
<dbReference type="PANTHER" id="PTHR31654:SF0">
    <property type="entry name" value="SECRETED BETA-GLUCOSIDASE ADG3-RELATED"/>
    <property type="match status" value="1"/>
</dbReference>
<dbReference type="VEuPathDB" id="FungiDB:MAPG_01750"/>
<protein>
    <recommendedName>
        <fullName evidence="6">SUN domain-containing protein</fullName>
    </recommendedName>
</protein>
<evidence type="ECO:0000313" key="4">
    <source>
        <dbReference type="EnsemblFungi" id="MAPG_01750T0"/>
    </source>
</evidence>
<dbReference type="Proteomes" id="UP000011715">
    <property type="component" value="Unassembled WGS sequence"/>
</dbReference>
<dbReference type="Pfam" id="PF03856">
    <property type="entry name" value="SUN"/>
    <property type="match status" value="1"/>
</dbReference>
<dbReference type="EMBL" id="GL876966">
    <property type="protein sequence ID" value="KLU82681.1"/>
    <property type="molecule type" value="Genomic_DNA"/>
</dbReference>
<reference evidence="3" key="1">
    <citation type="submission" date="2010-05" db="EMBL/GenBank/DDBJ databases">
        <title>The Genome Sequence of Magnaporthe poae strain ATCC 64411.</title>
        <authorList>
            <consortium name="The Broad Institute Genome Sequencing Platform"/>
            <consortium name="Broad Institute Genome Sequencing Center for Infectious Disease"/>
            <person name="Ma L.-J."/>
            <person name="Dead R."/>
            <person name="Young S."/>
            <person name="Zeng Q."/>
            <person name="Koehrsen M."/>
            <person name="Alvarado L."/>
            <person name="Berlin A."/>
            <person name="Chapman S.B."/>
            <person name="Chen Z."/>
            <person name="Freedman E."/>
            <person name="Gellesch M."/>
            <person name="Goldberg J."/>
            <person name="Griggs A."/>
            <person name="Gujja S."/>
            <person name="Heilman E.R."/>
            <person name="Heiman D."/>
            <person name="Hepburn T."/>
            <person name="Howarth C."/>
            <person name="Jen D."/>
            <person name="Larson L."/>
            <person name="Mehta T."/>
            <person name="Neiman D."/>
            <person name="Pearson M."/>
            <person name="Roberts A."/>
            <person name="Saif S."/>
            <person name="Shea T."/>
            <person name="Shenoy N."/>
            <person name="Sisk P."/>
            <person name="Stolte C."/>
            <person name="Sykes S."/>
            <person name="Walk T."/>
            <person name="White J."/>
            <person name="Yandava C."/>
            <person name="Haas B."/>
            <person name="Nusbaum C."/>
            <person name="Birren B."/>
        </authorList>
    </citation>
    <scope>NUCLEOTIDE SEQUENCE</scope>
    <source>
        <strain evidence="3">ATCC 64411</strain>
    </source>
</reference>
<reference evidence="4" key="5">
    <citation type="submission" date="2015-06" db="UniProtKB">
        <authorList>
            <consortium name="EnsemblFungi"/>
        </authorList>
    </citation>
    <scope>IDENTIFICATION</scope>
    <source>
        <strain evidence="4">ATCC 64411</strain>
    </source>
</reference>
<dbReference type="AlphaFoldDB" id="A0A0C4DPI3"/>
<evidence type="ECO:0000256" key="1">
    <source>
        <dbReference type="ARBA" id="ARBA00010579"/>
    </source>
</evidence>
<proteinExistence type="inferred from homology"/>
<evidence type="ECO:0000256" key="2">
    <source>
        <dbReference type="SAM" id="MobiDB-lite"/>
    </source>
</evidence>
<reference evidence="4" key="4">
    <citation type="journal article" date="2015" name="G3 (Bethesda)">
        <title>Genome sequences of three phytopathogenic species of the Magnaporthaceae family of fungi.</title>
        <authorList>
            <person name="Okagaki L.H."/>
            <person name="Nunes C.C."/>
            <person name="Sailsbery J."/>
            <person name="Clay B."/>
            <person name="Brown D."/>
            <person name="John T."/>
            <person name="Oh Y."/>
            <person name="Young N."/>
            <person name="Fitzgerald M."/>
            <person name="Haas B.J."/>
            <person name="Zeng Q."/>
            <person name="Young S."/>
            <person name="Adiconis X."/>
            <person name="Fan L."/>
            <person name="Levin J.Z."/>
            <person name="Mitchell T.K."/>
            <person name="Okubara P.A."/>
            <person name="Farman M.L."/>
            <person name="Kohn L.M."/>
            <person name="Birren B."/>
            <person name="Ma L.-J."/>
            <person name="Dean R.A."/>
        </authorList>
    </citation>
    <scope>NUCLEOTIDE SEQUENCE</scope>
    <source>
        <strain evidence="4">ATCC 64411 / 73-15</strain>
    </source>
</reference>
<reference evidence="5" key="2">
    <citation type="submission" date="2010-05" db="EMBL/GenBank/DDBJ databases">
        <title>The genome sequence of Magnaporthe poae strain ATCC 64411.</title>
        <authorList>
            <person name="Ma L.-J."/>
            <person name="Dead R."/>
            <person name="Young S."/>
            <person name="Zeng Q."/>
            <person name="Koehrsen M."/>
            <person name="Alvarado L."/>
            <person name="Berlin A."/>
            <person name="Chapman S.B."/>
            <person name="Chen Z."/>
            <person name="Freedman E."/>
            <person name="Gellesch M."/>
            <person name="Goldberg J."/>
            <person name="Griggs A."/>
            <person name="Gujja S."/>
            <person name="Heilman E.R."/>
            <person name="Heiman D."/>
            <person name="Hepburn T."/>
            <person name="Howarth C."/>
            <person name="Jen D."/>
            <person name="Larson L."/>
            <person name="Mehta T."/>
            <person name="Neiman D."/>
            <person name="Pearson M."/>
            <person name="Roberts A."/>
            <person name="Saif S."/>
            <person name="Shea T."/>
            <person name="Shenoy N."/>
            <person name="Sisk P."/>
            <person name="Stolte C."/>
            <person name="Sykes S."/>
            <person name="Walk T."/>
            <person name="White J."/>
            <person name="Yandava C."/>
            <person name="Haas B."/>
            <person name="Nusbaum C."/>
            <person name="Birren B."/>
        </authorList>
    </citation>
    <scope>NUCLEOTIDE SEQUENCE [LARGE SCALE GENOMIC DNA]</scope>
    <source>
        <strain evidence="5">ATCC 64411 / 73-15</strain>
    </source>
</reference>
<sequence length="474" mass="48717">MKTTTLGAATAAIFFGAQQFVGATHAHRMAHQHYERRHHAHGHMVRSDHLVSAPVSVPELGVTTAPADEAELEKRGGDCSLPDDPDLVAVTPGMMNKGFAMSPDQACKSGMHCPIACKPGKVMAQWKPNTSYKVSESMDGGLYCDNGKAVKPFPDQPYCVPGTGTVSAVNKCGKVISFCQTVLPGNEAMLIPTEVTSSSVLAVPGPSYWASTAAHFYINPPGTTASQGCVWGSDADPFGNWSPYVAGTNTVADGSTFVQISWNPIYQDSKWAGTKPSFGVKIECNGGGCNGLPCEIDPSKTGLKGVASNNKASGAGGAGFCVVTVPKGSTANIVVFNTDGSTGEPEKTTTSATPTPEPTNSSTSSSSSSSTSSSSSSSSTSTSSSSSSSSSESTTSTSAQSVGTIRPGIFQENATTARTTMMRPTTTSSTVLTTSTSEPTPQPTESKNDGASRDKGGAAVVGLIIAIVAAAWMY</sequence>
<dbReference type="EMBL" id="ADBL01000430">
    <property type="status" value="NOT_ANNOTATED_CDS"/>
    <property type="molecule type" value="Genomic_DNA"/>
</dbReference>